<dbReference type="Proteomes" id="UP000230914">
    <property type="component" value="Unassembled WGS sequence"/>
</dbReference>
<protein>
    <submittedName>
        <fullName evidence="7">Phytoene dehydrogenase</fullName>
    </submittedName>
</protein>
<feature type="domain" description="Amine oxidase" evidence="6">
    <location>
        <begin position="10"/>
        <end position="482"/>
    </location>
</feature>
<evidence type="ECO:0000259" key="6">
    <source>
        <dbReference type="Pfam" id="PF01593"/>
    </source>
</evidence>
<reference evidence="7 8" key="1">
    <citation type="submission" date="2017-10" db="EMBL/GenBank/DDBJ databases">
        <title>Novel microbial diversity and functional potential in the marine mammal oral microbiome.</title>
        <authorList>
            <person name="Dudek N.K."/>
            <person name="Sun C.L."/>
            <person name="Burstein D."/>
            <person name="Kantor R.S."/>
            <person name="Aliaga Goltsman D.S."/>
            <person name="Bik E.M."/>
            <person name="Thomas B.C."/>
            <person name="Banfield J.F."/>
            <person name="Relman D.A."/>
        </authorList>
    </citation>
    <scope>NUCLEOTIDE SEQUENCE [LARGE SCALE GENOMIC DNA]</scope>
    <source>
        <strain evidence="7">DOLJORAL78_61_10</strain>
    </source>
</reference>
<evidence type="ECO:0000313" key="7">
    <source>
        <dbReference type="EMBL" id="PIE32293.1"/>
    </source>
</evidence>
<comment type="similarity">
    <text evidence="2 5">Belongs to the carotenoid/retinoid oxidoreductase family.</text>
</comment>
<evidence type="ECO:0000256" key="1">
    <source>
        <dbReference type="ARBA" id="ARBA00004829"/>
    </source>
</evidence>
<dbReference type="InterPro" id="IPR036188">
    <property type="entry name" value="FAD/NAD-bd_sf"/>
</dbReference>
<dbReference type="Pfam" id="PF01593">
    <property type="entry name" value="Amino_oxidase"/>
    <property type="match status" value="1"/>
</dbReference>
<evidence type="ECO:0000256" key="3">
    <source>
        <dbReference type="ARBA" id="ARBA00022746"/>
    </source>
</evidence>
<dbReference type="Gene3D" id="3.50.50.60">
    <property type="entry name" value="FAD/NAD(P)-binding domain"/>
    <property type="match status" value="2"/>
</dbReference>
<dbReference type="SUPFAM" id="SSF51905">
    <property type="entry name" value="FAD/NAD(P)-binding domain"/>
    <property type="match status" value="1"/>
</dbReference>
<gene>
    <name evidence="7" type="ORF">CSA55_03740</name>
</gene>
<dbReference type="PROSITE" id="PS00982">
    <property type="entry name" value="PHYTOENE_DH"/>
    <property type="match status" value="1"/>
</dbReference>
<comment type="pathway">
    <text evidence="1 5">Carotenoid biosynthesis.</text>
</comment>
<dbReference type="InterPro" id="IPR008150">
    <property type="entry name" value="Phytoene_DH_bac_CS"/>
</dbReference>
<dbReference type="EMBL" id="PDSL01000051">
    <property type="protein sequence ID" value="PIE32293.1"/>
    <property type="molecule type" value="Genomic_DNA"/>
</dbReference>
<dbReference type="InterPro" id="IPR014105">
    <property type="entry name" value="Carotenoid/retinoid_OxRdtase"/>
</dbReference>
<sequence>MRVVVIGAGLGGLSAAAHLVGSGHQVTVVEQDSSPGGRVRAHSGSGCRIDTGPTVLAMPEVLEATFAAAGRRMSDYVTLAPIDPLYRVVFPDGRCLTRYRDPHQTASEVAEVFGSSAGSAYEAFDQWANELCDLGLTSYFNVSGDGPRELRTWRTVLRLARRGGLRRLDRKVARFFDDRELRHLLTFPLPVTGVPSRRSPAMYAAINQLVTGGGLFSAVGGMNAVARGLERAVREMGATFHYRHRVSRILHAGQGAVTGVEVDGGDRIVADAVVCNADLPVGYRTLLGGVDAPRRVRRGDYSPSALVWVAGVRGHPPAEATDLNIHLGDDWLATHRQLVSRGRQMTHPTMVVSVPSLSDPTIVPAGHSAVCGLEPVPNLDGKIDWSAQRDQAIERLRNRLDQLGYPTGSITETAIDPLDWEARGLARGTPFGLAHTFRQFGPLRPGASDSRVPGLFFAGASTHPGAGIPMVLVSGRLAAEQVERYGRETAVMKW</sequence>
<dbReference type="GO" id="GO:0016117">
    <property type="term" value="P:carotenoid biosynthetic process"/>
    <property type="evidence" value="ECO:0007669"/>
    <property type="project" value="UniProtKB-KW"/>
</dbReference>
<keyword evidence="4 5" id="KW-0560">Oxidoreductase</keyword>
<dbReference type="InterPro" id="IPR002937">
    <property type="entry name" value="Amino_oxidase"/>
</dbReference>
<proteinExistence type="inferred from homology"/>
<accession>A0A2G6K9F9</accession>
<evidence type="ECO:0000256" key="4">
    <source>
        <dbReference type="ARBA" id="ARBA00023002"/>
    </source>
</evidence>
<evidence type="ECO:0000256" key="5">
    <source>
        <dbReference type="RuleBase" id="RU362075"/>
    </source>
</evidence>
<dbReference type="GO" id="GO:0016627">
    <property type="term" value="F:oxidoreductase activity, acting on the CH-CH group of donors"/>
    <property type="evidence" value="ECO:0007669"/>
    <property type="project" value="UniProtKB-ARBA"/>
</dbReference>
<dbReference type="NCBIfam" id="TIGR02734">
    <property type="entry name" value="crtI_fam"/>
    <property type="match status" value="1"/>
</dbReference>
<organism evidence="7 8">
    <name type="scientific">Ilumatobacter coccineus</name>
    <dbReference type="NCBI Taxonomy" id="467094"/>
    <lineage>
        <taxon>Bacteria</taxon>
        <taxon>Bacillati</taxon>
        <taxon>Actinomycetota</taxon>
        <taxon>Acidimicrobiia</taxon>
        <taxon>Acidimicrobiales</taxon>
        <taxon>Ilumatobacteraceae</taxon>
        <taxon>Ilumatobacter</taxon>
    </lineage>
</organism>
<evidence type="ECO:0000256" key="2">
    <source>
        <dbReference type="ARBA" id="ARBA00006046"/>
    </source>
</evidence>
<dbReference type="PANTHER" id="PTHR43734:SF1">
    <property type="entry name" value="PHYTOENE DESATURASE"/>
    <property type="match status" value="1"/>
</dbReference>
<evidence type="ECO:0000313" key="8">
    <source>
        <dbReference type="Proteomes" id="UP000230914"/>
    </source>
</evidence>
<keyword evidence="3 5" id="KW-0125">Carotenoid biosynthesis</keyword>
<dbReference type="PANTHER" id="PTHR43734">
    <property type="entry name" value="PHYTOENE DESATURASE"/>
    <property type="match status" value="1"/>
</dbReference>
<dbReference type="AlphaFoldDB" id="A0A2G6K9F9"/>
<name>A0A2G6K9F9_9ACTN</name>
<comment type="caution">
    <text evidence="7">The sequence shown here is derived from an EMBL/GenBank/DDBJ whole genome shotgun (WGS) entry which is preliminary data.</text>
</comment>